<dbReference type="PANTHER" id="PTHR38595:SF2">
    <property type="entry name" value="TYPE VI SECRETION SYSTEM BASEPLATE SUBUNIT TSSE"/>
    <property type="match status" value="1"/>
</dbReference>
<organism evidence="2 3">
    <name type="scientific">Corallococcus terminator</name>
    <dbReference type="NCBI Taxonomy" id="2316733"/>
    <lineage>
        <taxon>Bacteria</taxon>
        <taxon>Pseudomonadati</taxon>
        <taxon>Myxococcota</taxon>
        <taxon>Myxococcia</taxon>
        <taxon>Myxococcales</taxon>
        <taxon>Cystobacterineae</taxon>
        <taxon>Myxococcaceae</taxon>
        <taxon>Corallococcus</taxon>
    </lineage>
</organism>
<evidence type="ECO:0000259" key="1">
    <source>
        <dbReference type="Pfam" id="PF04965"/>
    </source>
</evidence>
<dbReference type="InterPro" id="IPR017737">
    <property type="entry name" value="TssE1-like"/>
</dbReference>
<dbReference type="AlphaFoldDB" id="A0A3A8IXQ9"/>
<dbReference type="OrthoDB" id="119583at2"/>
<sequence length="131" mass="14439">MAERGLLSRIAAGQGSLVSQGDIVESVAAHLRVLLNTRRGESAAAPNFGILDFNDVVHMYPSAIPKMQQSIRMAIQEFEPRLKSVVVTHQPNEDDPTALMFDISAQLSWKGQRGALRFHTHVHPGGKVDLW</sequence>
<evidence type="ECO:0000313" key="3">
    <source>
        <dbReference type="Proteomes" id="UP000268094"/>
    </source>
</evidence>
<dbReference type="Pfam" id="PF04965">
    <property type="entry name" value="GPW_gp25"/>
    <property type="match status" value="1"/>
</dbReference>
<dbReference type="NCBIfam" id="TIGR03357">
    <property type="entry name" value="VI_zyme"/>
    <property type="match status" value="1"/>
</dbReference>
<dbReference type="Gene3D" id="3.10.450.40">
    <property type="match status" value="1"/>
</dbReference>
<dbReference type="Proteomes" id="UP000268094">
    <property type="component" value="Unassembled WGS sequence"/>
</dbReference>
<protein>
    <submittedName>
        <fullName evidence="2">Type VI secretion system baseplate subunit TssE</fullName>
    </submittedName>
</protein>
<gene>
    <name evidence="2" type="primary">tssE</name>
    <name evidence="2" type="ORF">D7V88_21730</name>
</gene>
<proteinExistence type="predicted"/>
<dbReference type="EMBL" id="RAVZ01000153">
    <property type="protein sequence ID" value="RKG84540.1"/>
    <property type="molecule type" value="Genomic_DNA"/>
</dbReference>
<dbReference type="InterPro" id="IPR007048">
    <property type="entry name" value="IraD/Gp25-like"/>
</dbReference>
<feature type="domain" description="IraD/Gp25-like" evidence="1">
    <location>
        <begin position="24"/>
        <end position="109"/>
    </location>
</feature>
<evidence type="ECO:0000313" key="2">
    <source>
        <dbReference type="EMBL" id="RKG84540.1"/>
    </source>
</evidence>
<dbReference type="InterPro" id="IPR053176">
    <property type="entry name" value="T6SS_TssE1-like"/>
</dbReference>
<accession>A0A3A8IXQ9</accession>
<reference evidence="3" key="1">
    <citation type="submission" date="2018-09" db="EMBL/GenBank/DDBJ databases">
        <authorList>
            <person name="Livingstone P.G."/>
            <person name="Whitworth D.E."/>
        </authorList>
    </citation>
    <scope>NUCLEOTIDE SEQUENCE [LARGE SCALE GENOMIC DNA]</scope>
    <source>
        <strain evidence="3">CA054A</strain>
    </source>
</reference>
<name>A0A3A8IXQ9_9BACT</name>
<dbReference type="RefSeq" id="WP_120542566.1">
    <property type="nucleotide sequence ID" value="NZ_RAVZ01000153.1"/>
</dbReference>
<dbReference type="SUPFAM" id="SSF160719">
    <property type="entry name" value="gpW/gp25-like"/>
    <property type="match status" value="1"/>
</dbReference>
<keyword evidence="3" id="KW-1185">Reference proteome</keyword>
<dbReference type="PANTHER" id="PTHR38595">
    <property type="entry name" value="CYTOPLASMIC PROTEIN-RELATED"/>
    <property type="match status" value="1"/>
</dbReference>
<comment type="caution">
    <text evidence="2">The sequence shown here is derived from an EMBL/GenBank/DDBJ whole genome shotgun (WGS) entry which is preliminary data.</text>
</comment>